<reference evidence="2" key="2">
    <citation type="journal article" date="2020" name="Antonie Van Leeuwenhoek">
        <title>Labilibaculum antarcticum sp. nov., a novel facultative anaerobic, psychrotorelant bacterium isolated from marine sediment of Antarctica.</title>
        <authorList>
            <person name="Watanabe M."/>
            <person name="Kojima H."/>
            <person name="Fukui M."/>
        </authorList>
    </citation>
    <scope>NUCLEOTIDE SEQUENCE [LARGE SCALE GENOMIC DNA]</scope>
    <source>
        <strain evidence="2">SPP2</strain>
    </source>
</reference>
<dbReference type="KEGG" id="mbas:ALGA_3806"/>
<reference evidence="1 2" key="1">
    <citation type="journal article" date="2018" name="Mar. Genomics">
        <title>Complete genome sequence of Marinifilaceae bacterium strain SPP2, isolated from the Antarctic marine sediment.</title>
        <authorList>
            <person name="Watanabe M."/>
            <person name="Kojima H."/>
            <person name="Fukui M."/>
        </authorList>
    </citation>
    <scope>NUCLEOTIDE SEQUENCE [LARGE SCALE GENOMIC DNA]</scope>
    <source>
        <strain evidence="1 2">SPP2</strain>
    </source>
</reference>
<dbReference type="OrthoDB" id="9788304at2"/>
<keyword evidence="2" id="KW-1185">Reference proteome</keyword>
<dbReference type="Proteomes" id="UP000218267">
    <property type="component" value="Chromosome"/>
</dbReference>
<organism evidence="1 2">
    <name type="scientific">Labilibaculum antarcticum</name>
    <dbReference type="NCBI Taxonomy" id="1717717"/>
    <lineage>
        <taxon>Bacteria</taxon>
        <taxon>Pseudomonadati</taxon>
        <taxon>Bacteroidota</taxon>
        <taxon>Bacteroidia</taxon>
        <taxon>Marinilabiliales</taxon>
        <taxon>Marinifilaceae</taxon>
        <taxon>Labilibaculum</taxon>
    </lineage>
</organism>
<proteinExistence type="predicted"/>
<accession>A0A1Y1CNT7</accession>
<dbReference type="RefSeq" id="WP_096432112.1">
    <property type="nucleotide sequence ID" value="NZ_AP018042.1"/>
</dbReference>
<evidence type="ECO:0000313" key="1">
    <source>
        <dbReference type="EMBL" id="BAX82098.1"/>
    </source>
</evidence>
<dbReference type="EMBL" id="AP018042">
    <property type="protein sequence ID" value="BAX82098.1"/>
    <property type="molecule type" value="Genomic_DNA"/>
</dbReference>
<dbReference type="AlphaFoldDB" id="A0A1Y1CNT7"/>
<name>A0A1Y1CNT7_9BACT</name>
<evidence type="ECO:0000313" key="2">
    <source>
        <dbReference type="Proteomes" id="UP000218267"/>
    </source>
</evidence>
<protein>
    <submittedName>
        <fullName evidence="1">Zinc ribbon domain-containing protein</fullName>
    </submittedName>
</protein>
<gene>
    <name evidence="1" type="ORF">ALGA_3806</name>
</gene>
<sequence>MRATYINPKEFDKQLSERKQSIKSVAELLGIEISIADKLLAGHKSISNLQILKLTEMGGYCYQGLVTINRTLPIDCGSENEVNPSSQPVIIRKSIKIDRNIQQKYICKKCDFFISDTVNYCPSCGKALPKFIRKNK</sequence>